<dbReference type="InterPro" id="IPR042178">
    <property type="entry name" value="Serpin_sf_1"/>
</dbReference>
<keyword evidence="3" id="KW-0722">Serine protease inhibitor</keyword>
<dbReference type="PROSITE" id="PS00284">
    <property type="entry name" value="SERPIN"/>
    <property type="match status" value="1"/>
</dbReference>
<name>A0A1B6CLW2_9HEMI</name>
<dbReference type="Gene3D" id="3.30.497.10">
    <property type="entry name" value="Antithrombin, subunit I, domain 2"/>
    <property type="match status" value="1"/>
</dbReference>
<dbReference type="CDD" id="cd19601">
    <property type="entry name" value="serpin42Da-like"/>
    <property type="match status" value="1"/>
</dbReference>
<feature type="domain" description="Serpin" evidence="6">
    <location>
        <begin position="38"/>
        <end position="386"/>
    </location>
</feature>
<dbReference type="SMART" id="SM00093">
    <property type="entry name" value="SERPIN"/>
    <property type="match status" value="1"/>
</dbReference>
<dbReference type="Gene3D" id="2.30.39.10">
    <property type="entry name" value="Alpha-1-antitrypsin, domain 1"/>
    <property type="match status" value="1"/>
</dbReference>
<feature type="signal peptide" evidence="5">
    <location>
        <begin position="1"/>
        <end position="20"/>
    </location>
</feature>
<evidence type="ECO:0000256" key="3">
    <source>
        <dbReference type="ARBA" id="ARBA00022900"/>
    </source>
</evidence>
<keyword evidence="2" id="KW-0646">Protease inhibitor</keyword>
<gene>
    <name evidence="7" type="ORF">g.10557</name>
</gene>
<dbReference type="InterPro" id="IPR036186">
    <property type="entry name" value="Serpin_sf"/>
</dbReference>
<reference evidence="7" key="1">
    <citation type="submission" date="2015-12" db="EMBL/GenBank/DDBJ databases">
        <title>De novo transcriptome assembly of four potential Pierce s Disease insect vectors from Arizona vineyards.</title>
        <authorList>
            <person name="Tassone E.E."/>
        </authorList>
    </citation>
    <scope>NUCLEOTIDE SEQUENCE</scope>
</reference>
<accession>A0A1B6CLW2</accession>
<dbReference type="InterPro" id="IPR023796">
    <property type="entry name" value="Serpin_dom"/>
</dbReference>
<dbReference type="PANTHER" id="PTHR11461:SF211">
    <property type="entry name" value="GH10112P-RELATED"/>
    <property type="match status" value="1"/>
</dbReference>
<sequence>MQVLKTVCLLVLMMTHTTTSSLVTEGNLVVQSSNNFSNNVYMHLIKSGGNVLYCPISAHVLLSLVYLGAKGKTAHEMKIALQIKYSDKVLKNSYKKILNGIHHSTLNIVIRIYSKIGVKVKPDFISTSQNYFASYFQEVDFTKRKETAQLINTFVQDQTKDTIKDFVKADSLHNALNMILVNAAHFKSDWIFSFSKAVEGDFYVSKTQKVIVEMMNTGKTCDFKSSSTLNSKLVRIHFKNLSYSMIIVLPNKIDGLCEVELKLQNQINEIFHGYSTRVVNISIPKFKIETEINLLSVLKYLGMKLLFSTEANLSGLLYDPTLVDRVLQKTYIDVNEYGVDVAASTLISVEFYSGIFEQETFVADHPFLFFITFENLIIFQGRFVKPN</sequence>
<evidence type="ECO:0000256" key="2">
    <source>
        <dbReference type="ARBA" id="ARBA00022690"/>
    </source>
</evidence>
<protein>
    <recommendedName>
        <fullName evidence="6">Serpin domain-containing protein</fullName>
    </recommendedName>
</protein>
<feature type="chain" id="PRO_5008580485" description="Serpin domain-containing protein" evidence="5">
    <location>
        <begin position="21"/>
        <end position="387"/>
    </location>
</feature>
<dbReference type="EMBL" id="GEDC01022858">
    <property type="protein sequence ID" value="JAS14440.1"/>
    <property type="molecule type" value="Transcribed_RNA"/>
</dbReference>
<evidence type="ECO:0000256" key="1">
    <source>
        <dbReference type="ARBA" id="ARBA00009500"/>
    </source>
</evidence>
<dbReference type="AlphaFoldDB" id="A0A1B6CLW2"/>
<organism evidence="7">
    <name type="scientific">Clastoptera arizonana</name>
    <name type="common">Arizona spittle bug</name>
    <dbReference type="NCBI Taxonomy" id="38151"/>
    <lineage>
        <taxon>Eukaryota</taxon>
        <taxon>Metazoa</taxon>
        <taxon>Ecdysozoa</taxon>
        <taxon>Arthropoda</taxon>
        <taxon>Hexapoda</taxon>
        <taxon>Insecta</taxon>
        <taxon>Pterygota</taxon>
        <taxon>Neoptera</taxon>
        <taxon>Paraneoptera</taxon>
        <taxon>Hemiptera</taxon>
        <taxon>Auchenorrhyncha</taxon>
        <taxon>Cercopoidea</taxon>
        <taxon>Clastopteridae</taxon>
        <taxon>Clastoptera</taxon>
    </lineage>
</organism>
<evidence type="ECO:0000313" key="7">
    <source>
        <dbReference type="EMBL" id="JAS14440.1"/>
    </source>
</evidence>
<comment type="similarity">
    <text evidence="1 4">Belongs to the serpin family.</text>
</comment>
<dbReference type="InterPro" id="IPR023795">
    <property type="entry name" value="Serpin_CS"/>
</dbReference>
<dbReference type="GO" id="GO:0005615">
    <property type="term" value="C:extracellular space"/>
    <property type="evidence" value="ECO:0007669"/>
    <property type="project" value="InterPro"/>
</dbReference>
<dbReference type="SUPFAM" id="SSF56574">
    <property type="entry name" value="Serpins"/>
    <property type="match status" value="1"/>
</dbReference>
<dbReference type="InterPro" id="IPR000215">
    <property type="entry name" value="Serpin_fam"/>
</dbReference>
<dbReference type="PANTHER" id="PTHR11461">
    <property type="entry name" value="SERINE PROTEASE INHIBITOR, SERPIN"/>
    <property type="match status" value="1"/>
</dbReference>
<evidence type="ECO:0000256" key="4">
    <source>
        <dbReference type="RuleBase" id="RU000411"/>
    </source>
</evidence>
<dbReference type="InterPro" id="IPR042185">
    <property type="entry name" value="Serpin_sf_2"/>
</dbReference>
<keyword evidence="5" id="KW-0732">Signal</keyword>
<evidence type="ECO:0000256" key="5">
    <source>
        <dbReference type="SAM" id="SignalP"/>
    </source>
</evidence>
<dbReference type="Pfam" id="PF00079">
    <property type="entry name" value="Serpin"/>
    <property type="match status" value="1"/>
</dbReference>
<dbReference type="GO" id="GO:0004867">
    <property type="term" value="F:serine-type endopeptidase inhibitor activity"/>
    <property type="evidence" value="ECO:0007669"/>
    <property type="project" value="UniProtKB-KW"/>
</dbReference>
<proteinExistence type="inferred from homology"/>
<evidence type="ECO:0000259" key="6">
    <source>
        <dbReference type="SMART" id="SM00093"/>
    </source>
</evidence>